<dbReference type="PIRSF" id="PIRSF017393">
    <property type="entry name" value="MTase_SAV2177"/>
    <property type="match status" value="1"/>
</dbReference>
<dbReference type="GO" id="GO:0032259">
    <property type="term" value="P:methylation"/>
    <property type="evidence" value="ECO:0007669"/>
    <property type="project" value="UniProtKB-KW"/>
</dbReference>
<dbReference type="AlphaFoldDB" id="A0A1M7R985"/>
<dbReference type="Proteomes" id="UP000184440">
    <property type="component" value="Unassembled WGS sequence"/>
</dbReference>
<organism evidence="1 2">
    <name type="scientific">Cryptosporangium aurantiacum</name>
    <dbReference type="NCBI Taxonomy" id="134849"/>
    <lineage>
        <taxon>Bacteria</taxon>
        <taxon>Bacillati</taxon>
        <taxon>Actinomycetota</taxon>
        <taxon>Actinomycetes</taxon>
        <taxon>Cryptosporangiales</taxon>
        <taxon>Cryptosporangiaceae</taxon>
        <taxon>Cryptosporangium</taxon>
    </lineage>
</organism>
<dbReference type="InterPro" id="IPR006764">
    <property type="entry name" value="SAM_dep_MeTrfase_SAV2177_type"/>
</dbReference>
<name>A0A1M7R985_9ACTN</name>
<dbReference type="Gene3D" id="3.40.50.150">
    <property type="entry name" value="Vaccinia Virus protein VP39"/>
    <property type="match status" value="1"/>
</dbReference>
<protein>
    <submittedName>
        <fullName evidence="1">S-adenosyl methyltransferase</fullName>
    </submittedName>
</protein>
<keyword evidence="2" id="KW-1185">Reference proteome</keyword>
<dbReference type="Pfam" id="PF04672">
    <property type="entry name" value="Methyltransf_19"/>
    <property type="match status" value="1"/>
</dbReference>
<dbReference type="InterPro" id="IPR029063">
    <property type="entry name" value="SAM-dependent_MTases_sf"/>
</dbReference>
<reference evidence="1 2" key="1">
    <citation type="submission" date="2016-11" db="EMBL/GenBank/DDBJ databases">
        <authorList>
            <person name="Jaros S."/>
            <person name="Januszkiewicz K."/>
            <person name="Wedrychowicz H."/>
        </authorList>
    </citation>
    <scope>NUCLEOTIDE SEQUENCE [LARGE SCALE GENOMIC DNA]</scope>
    <source>
        <strain evidence="1 2">DSM 46144</strain>
    </source>
</reference>
<dbReference type="CDD" id="cd02440">
    <property type="entry name" value="AdoMet_MTases"/>
    <property type="match status" value="1"/>
</dbReference>
<dbReference type="SUPFAM" id="SSF53335">
    <property type="entry name" value="S-adenosyl-L-methionine-dependent methyltransferases"/>
    <property type="match status" value="1"/>
</dbReference>
<dbReference type="EMBL" id="FRCS01000008">
    <property type="protein sequence ID" value="SHN42720.1"/>
    <property type="molecule type" value="Genomic_DNA"/>
</dbReference>
<dbReference type="OrthoDB" id="5175904at2"/>
<keyword evidence="1" id="KW-0489">Methyltransferase</keyword>
<keyword evidence="1" id="KW-0808">Transferase</keyword>
<dbReference type="GO" id="GO:0008168">
    <property type="term" value="F:methyltransferase activity"/>
    <property type="evidence" value="ECO:0007669"/>
    <property type="project" value="UniProtKB-KW"/>
</dbReference>
<dbReference type="RefSeq" id="WP_073260552.1">
    <property type="nucleotide sequence ID" value="NZ_FRCS01000008.1"/>
</dbReference>
<sequence length="263" mass="27683">MSVPNAARALGGTDQPNAARMYDYLLGGSHNFAADRAAADALLAVAPDARANARANRAFLRRVVGYLLDQGVRQFLDLGSGIPTAGNVHEIAHARDPGTRVVYVDVEPIAVETSRRLLDDNPCAEIVHADLRDPAAVRSGTTLLDPDEPVAVLAIAVLHFVPDGDAPADVLGAYLEPLVDGSYLALSHVVVDNAQPPASEGGLAVYARTTTPVTLRDSGQVAAFFHGHPLVEPGLVPVSRWRAETTAEPSAIHGAVARVTRFS</sequence>
<gene>
    <name evidence="1" type="ORF">SAMN05443668_108327</name>
</gene>
<evidence type="ECO:0000313" key="1">
    <source>
        <dbReference type="EMBL" id="SHN42720.1"/>
    </source>
</evidence>
<dbReference type="STRING" id="134849.SAMN05443668_108327"/>
<proteinExistence type="predicted"/>
<accession>A0A1M7R985</accession>
<evidence type="ECO:0000313" key="2">
    <source>
        <dbReference type="Proteomes" id="UP000184440"/>
    </source>
</evidence>